<dbReference type="STRING" id="1440762.Y882_07740"/>
<dbReference type="EMBL" id="JPLA01000020">
    <property type="protein sequence ID" value="KLD64238.1"/>
    <property type="molecule type" value="Genomic_DNA"/>
</dbReference>
<dbReference type="AlphaFoldDB" id="A0A0G9H3V9"/>
<proteinExistence type="predicted"/>
<gene>
    <name evidence="1" type="ORF">Y882_07740</name>
</gene>
<dbReference type="Proteomes" id="UP000035481">
    <property type="component" value="Unassembled WGS sequence"/>
</dbReference>
<accession>A0A0G9H3V9</accession>
<evidence type="ECO:0000313" key="1">
    <source>
        <dbReference type="EMBL" id="KLD64238.1"/>
    </source>
</evidence>
<dbReference type="RefSeq" id="WP_046971304.1">
    <property type="nucleotide sequence ID" value="NZ_JPLA01000020.1"/>
</dbReference>
<dbReference type="OrthoDB" id="5957383at2"/>
<evidence type="ECO:0000313" key="2">
    <source>
        <dbReference type="Proteomes" id="UP000035481"/>
    </source>
</evidence>
<dbReference type="PATRIC" id="fig|1440762.4.peg.1033"/>
<reference evidence="1 2" key="1">
    <citation type="journal article" date="2015" name="Antonie Van Leeuwenhoek">
        <title>A phylogenomic and molecular marker based taxonomic framework for the order Xanthomonadales: proposal to transfer the families Algiphilaceae and Solimonadaceae to the order Nevskiales ord. nov. and to create a new family within the order Xanthomonadales, the family Rhodanobacteraceae fam. nov., containing the genus Rhodanobacter and its closest relatives.</title>
        <authorList>
            <person name="Naushad S."/>
            <person name="Adeolu M."/>
            <person name="Wong S."/>
            <person name="Sohail M."/>
            <person name="Schellhorn H.E."/>
            <person name="Gupta R.S."/>
        </authorList>
    </citation>
    <scope>NUCLEOTIDE SEQUENCE [LARGE SCALE GENOMIC DNA]</scope>
    <source>
        <strain evidence="1 2">DSM 16301</strain>
    </source>
</reference>
<sequence>MSERLFDHYAVHTTAVAEGSRYTACIVVTPRERGGFPVYFAICENRSFREQALAEAAADKALAAIESLEEDGTPVFPEGYTGFDDEPPAA</sequence>
<comment type="caution">
    <text evidence="1">The sequence shown here is derived from an EMBL/GenBank/DDBJ whole genome shotgun (WGS) entry which is preliminary data.</text>
</comment>
<name>A0A0G9H3V9_9GAMM</name>
<organism evidence="1 2">
    <name type="scientific">Dyella japonica DSM 16301</name>
    <dbReference type="NCBI Taxonomy" id="1440762"/>
    <lineage>
        <taxon>Bacteria</taxon>
        <taxon>Pseudomonadati</taxon>
        <taxon>Pseudomonadota</taxon>
        <taxon>Gammaproteobacteria</taxon>
        <taxon>Lysobacterales</taxon>
        <taxon>Rhodanobacteraceae</taxon>
        <taxon>Dyella</taxon>
    </lineage>
</organism>
<protein>
    <submittedName>
        <fullName evidence="1">Uncharacterized protein</fullName>
    </submittedName>
</protein>